<proteinExistence type="predicted"/>
<dbReference type="EMBL" id="JAVYJV010000018">
    <property type="protein sequence ID" value="KAK4347401.1"/>
    <property type="molecule type" value="Genomic_DNA"/>
</dbReference>
<dbReference type="AlphaFoldDB" id="A0AAE1R8W6"/>
<dbReference type="Proteomes" id="UP001291623">
    <property type="component" value="Unassembled WGS sequence"/>
</dbReference>
<organism evidence="1 2">
    <name type="scientific">Anisodus tanguticus</name>
    <dbReference type="NCBI Taxonomy" id="243964"/>
    <lineage>
        <taxon>Eukaryota</taxon>
        <taxon>Viridiplantae</taxon>
        <taxon>Streptophyta</taxon>
        <taxon>Embryophyta</taxon>
        <taxon>Tracheophyta</taxon>
        <taxon>Spermatophyta</taxon>
        <taxon>Magnoliopsida</taxon>
        <taxon>eudicotyledons</taxon>
        <taxon>Gunneridae</taxon>
        <taxon>Pentapetalae</taxon>
        <taxon>asterids</taxon>
        <taxon>lamiids</taxon>
        <taxon>Solanales</taxon>
        <taxon>Solanaceae</taxon>
        <taxon>Solanoideae</taxon>
        <taxon>Hyoscyameae</taxon>
        <taxon>Anisodus</taxon>
    </lineage>
</organism>
<protein>
    <submittedName>
        <fullName evidence="1">Uncharacterized protein</fullName>
    </submittedName>
</protein>
<name>A0AAE1R8W6_9SOLA</name>
<evidence type="ECO:0000313" key="1">
    <source>
        <dbReference type="EMBL" id="KAK4347401.1"/>
    </source>
</evidence>
<gene>
    <name evidence="1" type="ORF">RND71_033740</name>
</gene>
<sequence length="87" mass="10696">MMRELYGSRMRWKRLHLFSKGGSLISLENWIERGLYLCPFLTRFDLWDFLHQRDSPQQHFWYGYTTIKTCNIKHTLTSYSIWSIYLL</sequence>
<reference evidence="1" key="1">
    <citation type="submission" date="2023-12" db="EMBL/GenBank/DDBJ databases">
        <title>Genome assembly of Anisodus tanguticus.</title>
        <authorList>
            <person name="Wang Y.-J."/>
        </authorList>
    </citation>
    <scope>NUCLEOTIDE SEQUENCE</scope>
    <source>
        <strain evidence="1">KB-2021</strain>
        <tissue evidence="1">Leaf</tissue>
    </source>
</reference>
<comment type="caution">
    <text evidence="1">The sequence shown here is derived from an EMBL/GenBank/DDBJ whole genome shotgun (WGS) entry which is preliminary data.</text>
</comment>
<evidence type="ECO:0000313" key="2">
    <source>
        <dbReference type="Proteomes" id="UP001291623"/>
    </source>
</evidence>
<keyword evidence="2" id="KW-1185">Reference proteome</keyword>
<accession>A0AAE1R8W6</accession>